<reference evidence="3 4" key="1">
    <citation type="submission" date="2015-09" db="EMBL/GenBank/DDBJ databases">
        <title>Draft genome of the parasitic nematode Teladorsagia circumcincta isolate WARC Sus (inbred).</title>
        <authorList>
            <person name="Mitreva M."/>
        </authorList>
    </citation>
    <scope>NUCLEOTIDE SEQUENCE [LARGE SCALE GENOMIC DNA]</scope>
    <source>
        <strain evidence="3 4">S</strain>
    </source>
</reference>
<gene>
    <name evidence="3" type="ORF">TELCIR_06709</name>
</gene>
<evidence type="ECO:0000256" key="1">
    <source>
        <dbReference type="ARBA" id="ARBA00023157"/>
    </source>
</evidence>
<dbReference type="InterPro" id="IPR037277">
    <property type="entry name" value="Granulin_sf"/>
</dbReference>
<accession>A0A2G9UM97</accession>
<dbReference type="Proteomes" id="UP000230423">
    <property type="component" value="Unassembled WGS sequence"/>
</dbReference>
<dbReference type="SMART" id="SM00277">
    <property type="entry name" value="GRAN"/>
    <property type="match status" value="1"/>
</dbReference>
<name>A0A2G9UM97_TELCI</name>
<sequence length="83" mass="9293">MKHPRQEDEMDELAPISCGHQTICPALTTCCEVFKNGEVRNMCCPLQDAVCCEDTCCPAGYHCRSNGRCEKRAVRDFFGDFAV</sequence>
<dbReference type="EMBL" id="KZ345966">
    <property type="protein sequence ID" value="PIO71391.1"/>
    <property type="molecule type" value="Genomic_DNA"/>
</dbReference>
<feature type="domain" description="Granulins" evidence="2">
    <location>
        <begin position="18"/>
        <end position="69"/>
    </location>
</feature>
<keyword evidence="4" id="KW-1185">Reference proteome</keyword>
<proteinExistence type="predicted"/>
<dbReference type="InterPro" id="IPR000118">
    <property type="entry name" value="Granulin"/>
</dbReference>
<evidence type="ECO:0000259" key="2">
    <source>
        <dbReference type="SMART" id="SM00277"/>
    </source>
</evidence>
<dbReference type="AlphaFoldDB" id="A0A2G9UM97"/>
<organism evidence="3 4">
    <name type="scientific">Teladorsagia circumcincta</name>
    <name type="common">Brown stomach worm</name>
    <name type="synonym">Ostertagia circumcincta</name>
    <dbReference type="NCBI Taxonomy" id="45464"/>
    <lineage>
        <taxon>Eukaryota</taxon>
        <taxon>Metazoa</taxon>
        <taxon>Ecdysozoa</taxon>
        <taxon>Nematoda</taxon>
        <taxon>Chromadorea</taxon>
        <taxon>Rhabditida</taxon>
        <taxon>Rhabditina</taxon>
        <taxon>Rhabditomorpha</taxon>
        <taxon>Strongyloidea</taxon>
        <taxon>Trichostrongylidae</taxon>
        <taxon>Teladorsagia</taxon>
    </lineage>
</organism>
<evidence type="ECO:0000313" key="3">
    <source>
        <dbReference type="EMBL" id="PIO71391.1"/>
    </source>
</evidence>
<dbReference type="OrthoDB" id="5854875at2759"/>
<protein>
    <submittedName>
        <fullName evidence="3">Granulin</fullName>
    </submittedName>
</protein>
<dbReference type="Gene3D" id="2.10.25.160">
    <property type="entry name" value="Granulin"/>
    <property type="match status" value="1"/>
</dbReference>
<dbReference type="Pfam" id="PF00396">
    <property type="entry name" value="Granulin"/>
    <property type="match status" value="1"/>
</dbReference>
<keyword evidence="1" id="KW-1015">Disulfide bond</keyword>
<evidence type="ECO:0000313" key="4">
    <source>
        <dbReference type="Proteomes" id="UP000230423"/>
    </source>
</evidence>